<dbReference type="InterPro" id="IPR029787">
    <property type="entry name" value="Nucleotide_cyclase"/>
</dbReference>
<proteinExistence type="predicted"/>
<dbReference type="InterPro" id="IPR000160">
    <property type="entry name" value="GGDEF_dom"/>
</dbReference>
<evidence type="ECO:0000256" key="1">
    <source>
        <dbReference type="SAM" id="Coils"/>
    </source>
</evidence>
<dbReference type="GO" id="GO:0052621">
    <property type="term" value="F:diguanylate cyclase activity"/>
    <property type="evidence" value="ECO:0007669"/>
    <property type="project" value="TreeGrafter"/>
</dbReference>
<dbReference type="PANTHER" id="PTHR45138">
    <property type="entry name" value="REGULATORY COMPONENTS OF SENSORY TRANSDUCTION SYSTEM"/>
    <property type="match status" value="1"/>
</dbReference>
<keyword evidence="2" id="KW-0812">Transmembrane</keyword>
<feature type="coiled-coil region" evidence="1">
    <location>
        <begin position="369"/>
        <end position="410"/>
    </location>
</feature>
<dbReference type="PROSITE" id="PS50887">
    <property type="entry name" value="GGDEF"/>
    <property type="match status" value="1"/>
</dbReference>
<dbReference type="Pfam" id="PF00990">
    <property type="entry name" value="GGDEF"/>
    <property type="match status" value="1"/>
</dbReference>
<dbReference type="PANTHER" id="PTHR45138:SF9">
    <property type="entry name" value="DIGUANYLATE CYCLASE DGCM-RELATED"/>
    <property type="match status" value="1"/>
</dbReference>
<keyword evidence="2" id="KW-1133">Transmembrane helix</keyword>
<dbReference type="SUPFAM" id="SSF55073">
    <property type="entry name" value="Nucleotide cyclase"/>
    <property type="match status" value="1"/>
</dbReference>
<dbReference type="CDD" id="cd01949">
    <property type="entry name" value="GGDEF"/>
    <property type="match status" value="1"/>
</dbReference>
<dbReference type="InterPro" id="IPR050469">
    <property type="entry name" value="Diguanylate_Cyclase"/>
</dbReference>
<feature type="transmembrane region" description="Helical" evidence="2">
    <location>
        <begin position="12"/>
        <end position="33"/>
    </location>
</feature>
<dbReference type="Gene3D" id="3.30.70.270">
    <property type="match status" value="1"/>
</dbReference>
<dbReference type="FunFam" id="3.30.70.270:FF:000001">
    <property type="entry name" value="Diguanylate cyclase domain protein"/>
    <property type="match status" value="1"/>
</dbReference>
<sequence>MNLVKINITRPILFPLLFLGIVFISMSIALLYIEENSKKNVHSALDIVLHITEEALLRWSESQLDNLSRTVNDQQVVSLTEKLLFEHDNRQNVFDTPTLKELRTLVTEKINHHRNLDFFIIAPDRINIASRHNANIGRVNIIVKHRKALLDRVFLGESLFIPTFNIDDPVPDNNLPMMSSVFLHKQPAVFVASPILDASGTVIAVLALQLDPSDDFTRIMAISRIGQTGQTYAFDHNGLLLTKSRFGERLKLANVITQDEGVLSIYVTDPGGNVLDGFVPKTSIDKWPLTLMAERAISGDETPYEGVYRDYRGVPVFGAWLWSSTLDIGIATEVSAKEALRGYTFTKLSLSLIFILISLLTLGLVFLLVQFQEKEKQALKEHTAQLEQAVLEARSELEQANENLRALSETDPLTQLANRRLYEHRLAGKIAFAKRALQPLSLMIIDIDYFKPFNDNYGHKQGDITLKNVAQSIAHTLTRTTDFVARYGGEEFVVLMSSTDANGAYRLAEKIRADIEQLALEHKYSKIKNVVTVSIGVSSLMNEALNETDLFKQADTALYQAKANGRNQVVIYEDD</sequence>
<evidence type="ECO:0000313" key="4">
    <source>
        <dbReference type="EMBL" id="KKM83539.1"/>
    </source>
</evidence>
<protein>
    <recommendedName>
        <fullName evidence="3">GGDEF domain-containing protein</fullName>
    </recommendedName>
</protein>
<keyword evidence="1" id="KW-0175">Coiled coil</keyword>
<keyword evidence="2" id="KW-0472">Membrane</keyword>
<dbReference type="GO" id="GO:0005886">
    <property type="term" value="C:plasma membrane"/>
    <property type="evidence" value="ECO:0007669"/>
    <property type="project" value="TreeGrafter"/>
</dbReference>
<feature type="domain" description="GGDEF" evidence="3">
    <location>
        <begin position="438"/>
        <end position="574"/>
    </location>
</feature>
<accession>A0A0F9KN39</accession>
<dbReference type="InterPro" id="IPR043128">
    <property type="entry name" value="Rev_trsase/Diguanyl_cyclase"/>
</dbReference>
<feature type="transmembrane region" description="Helical" evidence="2">
    <location>
        <begin position="348"/>
        <end position="369"/>
    </location>
</feature>
<dbReference type="SMART" id="SM00267">
    <property type="entry name" value="GGDEF"/>
    <property type="match status" value="1"/>
</dbReference>
<evidence type="ECO:0000259" key="3">
    <source>
        <dbReference type="PROSITE" id="PS50887"/>
    </source>
</evidence>
<evidence type="ECO:0000256" key="2">
    <source>
        <dbReference type="SAM" id="Phobius"/>
    </source>
</evidence>
<dbReference type="NCBIfam" id="TIGR00254">
    <property type="entry name" value="GGDEF"/>
    <property type="match status" value="1"/>
</dbReference>
<reference evidence="4" key="1">
    <citation type="journal article" date="2015" name="Nature">
        <title>Complex archaea that bridge the gap between prokaryotes and eukaryotes.</title>
        <authorList>
            <person name="Spang A."/>
            <person name="Saw J.H."/>
            <person name="Jorgensen S.L."/>
            <person name="Zaremba-Niedzwiedzka K."/>
            <person name="Martijn J."/>
            <person name="Lind A.E."/>
            <person name="van Eijk R."/>
            <person name="Schleper C."/>
            <person name="Guy L."/>
            <person name="Ettema T.J."/>
        </authorList>
    </citation>
    <scope>NUCLEOTIDE SEQUENCE</scope>
</reference>
<gene>
    <name evidence="4" type="ORF">LCGC14_1308370</name>
</gene>
<name>A0A0F9KN39_9ZZZZ</name>
<dbReference type="AlphaFoldDB" id="A0A0F9KN39"/>
<comment type="caution">
    <text evidence="4">The sequence shown here is derived from an EMBL/GenBank/DDBJ whole genome shotgun (WGS) entry which is preliminary data.</text>
</comment>
<dbReference type="EMBL" id="LAZR01007699">
    <property type="protein sequence ID" value="KKM83539.1"/>
    <property type="molecule type" value="Genomic_DNA"/>
</dbReference>
<dbReference type="GO" id="GO:0043709">
    <property type="term" value="P:cell adhesion involved in single-species biofilm formation"/>
    <property type="evidence" value="ECO:0007669"/>
    <property type="project" value="TreeGrafter"/>
</dbReference>
<organism evidence="4">
    <name type="scientific">marine sediment metagenome</name>
    <dbReference type="NCBI Taxonomy" id="412755"/>
    <lineage>
        <taxon>unclassified sequences</taxon>
        <taxon>metagenomes</taxon>
        <taxon>ecological metagenomes</taxon>
    </lineage>
</organism>
<dbReference type="GO" id="GO:1902201">
    <property type="term" value="P:negative regulation of bacterial-type flagellum-dependent cell motility"/>
    <property type="evidence" value="ECO:0007669"/>
    <property type="project" value="TreeGrafter"/>
</dbReference>